<dbReference type="InterPro" id="IPR039375">
    <property type="entry name" value="NodN-like"/>
</dbReference>
<reference evidence="2" key="1">
    <citation type="submission" date="2016-10" db="EMBL/GenBank/DDBJ databases">
        <title>Sequence of Gallionella enrichment culture.</title>
        <authorList>
            <person name="Poehlein A."/>
            <person name="Muehling M."/>
            <person name="Daniel R."/>
        </authorList>
    </citation>
    <scope>NUCLEOTIDE SEQUENCE</scope>
</reference>
<organism evidence="2">
    <name type="scientific">mine drainage metagenome</name>
    <dbReference type="NCBI Taxonomy" id="410659"/>
    <lineage>
        <taxon>unclassified sequences</taxon>
        <taxon>metagenomes</taxon>
        <taxon>ecological metagenomes</taxon>
    </lineage>
</organism>
<dbReference type="AlphaFoldDB" id="A0A1J5S4T2"/>
<dbReference type="GO" id="GO:0004300">
    <property type="term" value="F:enoyl-CoA hydratase activity"/>
    <property type="evidence" value="ECO:0007669"/>
    <property type="project" value="UniProtKB-EC"/>
</dbReference>
<sequence length="153" mass="16736">MPKTEIAKLEDLAGRVGEELAVSDWLEVSQERIMQFAEATGDHQWIHTDPARAAKESPYGGTIAHGYLTLSLLAKFAQESVKAGDVRMGVNYGLNRVRFTAPVRAGKSVRARFKLAAFEQIPGGAQVTWAATVEIDGSDKPACVAEMVSRWYL</sequence>
<dbReference type="CDD" id="cd03450">
    <property type="entry name" value="NodN"/>
    <property type="match status" value="1"/>
</dbReference>
<name>A0A1J5S4T2_9ZZZZ</name>
<proteinExistence type="predicted"/>
<comment type="caution">
    <text evidence="2">The sequence shown here is derived from an EMBL/GenBank/DDBJ whole genome shotgun (WGS) entry which is preliminary data.</text>
</comment>
<protein>
    <submittedName>
        <fullName evidence="2">Putative enoyl-CoA hydratase 1</fullName>
        <ecNumber evidence="2">4.2.1.17</ecNumber>
    </submittedName>
</protein>
<dbReference type="PANTHER" id="PTHR42993:SF1">
    <property type="entry name" value="MAOC-LIKE DEHYDRATASE DOMAIN-CONTAINING PROTEIN"/>
    <property type="match status" value="1"/>
</dbReference>
<feature type="domain" description="MaoC-like" evidence="1">
    <location>
        <begin position="14"/>
        <end position="117"/>
    </location>
</feature>
<keyword evidence="2" id="KW-0456">Lyase</keyword>
<gene>
    <name evidence="2" type="ORF">GALL_212320</name>
</gene>
<accession>A0A1J5S4T2</accession>
<evidence type="ECO:0000313" key="2">
    <source>
        <dbReference type="EMBL" id="OIQ96771.1"/>
    </source>
</evidence>
<dbReference type="InterPro" id="IPR029069">
    <property type="entry name" value="HotDog_dom_sf"/>
</dbReference>
<dbReference type="EC" id="4.2.1.17" evidence="2"/>
<dbReference type="EMBL" id="MLJW01000143">
    <property type="protein sequence ID" value="OIQ96771.1"/>
    <property type="molecule type" value="Genomic_DNA"/>
</dbReference>
<dbReference type="SUPFAM" id="SSF54637">
    <property type="entry name" value="Thioesterase/thiol ester dehydrase-isomerase"/>
    <property type="match status" value="1"/>
</dbReference>
<evidence type="ECO:0000259" key="1">
    <source>
        <dbReference type="Pfam" id="PF01575"/>
    </source>
</evidence>
<dbReference type="Pfam" id="PF01575">
    <property type="entry name" value="MaoC_dehydratas"/>
    <property type="match status" value="1"/>
</dbReference>
<dbReference type="InterPro" id="IPR002539">
    <property type="entry name" value="MaoC-like_dom"/>
</dbReference>
<dbReference type="PANTHER" id="PTHR42993">
    <property type="entry name" value="MAOC-LIKE DEHYDRATASE DOMAIN-CONTAINING PROTEIN"/>
    <property type="match status" value="1"/>
</dbReference>
<dbReference type="Gene3D" id="3.10.129.10">
    <property type="entry name" value="Hotdog Thioesterase"/>
    <property type="match status" value="1"/>
</dbReference>